<feature type="transmembrane region" description="Helical" evidence="7">
    <location>
        <begin position="201"/>
        <end position="225"/>
    </location>
</feature>
<comment type="subcellular location">
    <subcellularLocation>
        <location evidence="1 7">Cell membrane</location>
        <topology evidence="1 7">Multi-pass membrane protein</topology>
    </subcellularLocation>
</comment>
<evidence type="ECO:0000256" key="2">
    <source>
        <dbReference type="ARBA" id="ARBA00022448"/>
    </source>
</evidence>
<feature type="transmembrane region" description="Helical" evidence="7">
    <location>
        <begin position="72"/>
        <end position="93"/>
    </location>
</feature>
<dbReference type="Gene3D" id="1.10.3720.10">
    <property type="entry name" value="MetI-like"/>
    <property type="match status" value="1"/>
</dbReference>
<dbReference type="InterPro" id="IPR051393">
    <property type="entry name" value="ABC_transporter_permease"/>
</dbReference>
<dbReference type="Pfam" id="PF00528">
    <property type="entry name" value="BPD_transp_1"/>
    <property type="match status" value="1"/>
</dbReference>
<dbReference type="AlphaFoldDB" id="A0A229UIW7"/>
<accession>A0A229UIW7</accession>
<dbReference type="EMBL" id="NMQW01000049">
    <property type="protein sequence ID" value="OXM83322.1"/>
    <property type="molecule type" value="Genomic_DNA"/>
</dbReference>
<feature type="transmembrane region" description="Helical" evidence="7">
    <location>
        <begin position="105"/>
        <end position="129"/>
    </location>
</feature>
<keyword evidence="3" id="KW-1003">Cell membrane</keyword>
<evidence type="ECO:0000256" key="7">
    <source>
        <dbReference type="RuleBase" id="RU363032"/>
    </source>
</evidence>
<gene>
    <name evidence="9" type="ORF">CF651_26745</name>
</gene>
<evidence type="ECO:0000256" key="1">
    <source>
        <dbReference type="ARBA" id="ARBA00004651"/>
    </source>
</evidence>
<dbReference type="InterPro" id="IPR035906">
    <property type="entry name" value="MetI-like_sf"/>
</dbReference>
<feature type="domain" description="ABC transmembrane type-1" evidence="8">
    <location>
        <begin position="68"/>
        <end position="288"/>
    </location>
</feature>
<dbReference type="Proteomes" id="UP000215509">
    <property type="component" value="Unassembled WGS sequence"/>
</dbReference>
<comment type="caution">
    <text evidence="9">The sequence shown here is derived from an EMBL/GenBank/DDBJ whole genome shotgun (WGS) entry which is preliminary data.</text>
</comment>
<name>A0A229UIW7_9BACL</name>
<keyword evidence="4 7" id="KW-0812">Transmembrane</keyword>
<dbReference type="GO" id="GO:0005886">
    <property type="term" value="C:plasma membrane"/>
    <property type="evidence" value="ECO:0007669"/>
    <property type="project" value="UniProtKB-SubCell"/>
</dbReference>
<dbReference type="OrthoDB" id="2649180at2"/>
<evidence type="ECO:0000259" key="8">
    <source>
        <dbReference type="PROSITE" id="PS50928"/>
    </source>
</evidence>
<evidence type="ECO:0000256" key="5">
    <source>
        <dbReference type="ARBA" id="ARBA00022989"/>
    </source>
</evidence>
<keyword evidence="6 7" id="KW-0472">Membrane</keyword>
<dbReference type="PANTHER" id="PTHR30193">
    <property type="entry name" value="ABC TRANSPORTER PERMEASE PROTEIN"/>
    <property type="match status" value="1"/>
</dbReference>
<dbReference type="InterPro" id="IPR000515">
    <property type="entry name" value="MetI-like"/>
</dbReference>
<dbReference type="PROSITE" id="PS50928">
    <property type="entry name" value="ABC_TM1"/>
    <property type="match status" value="1"/>
</dbReference>
<feature type="transmembrane region" description="Helical" evidence="7">
    <location>
        <begin position="12"/>
        <end position="34"/>
    </location>
</feature>
<keyword evidence="10" id="KW-1185">Reference proteome</keyword>
<reference evidence="9 10" key="1">
    <citation type="submission" date="2017-07" db="EMBL/GenBank/DDBJ databases">
        <title>Genome sequencing and assembly of Paenibacillus rigui.</title>
        <authorList>
            <person name="Mayilraj S."/>
        </authorList>
    </citation>
    <scope>NUCLEOTIDE SEQUENCE [LARGE SCALE GENOMIC DNA]</scope>
    <source>
        <strain evidence="9 10">JCM 16352</strain>
    </source>
</reference>
<evidence type="ECO:0000313" key="10">
    <source>
        <dbReference type="Proteomes" id="UP000215509"/>
    </source>
</evidence>
<comment type="similarity">
    <text evidence="7">Belongs to the binding-protein-dependent transport system permease family.</text>
</comment>
<protein>
    <submittedName>
        <fullName evidence="9">Sugar ABC transporter permease</fullName>
    </submittedName>
</protein>
<keyword evidence="2 7" id="KW-0813">Transport</keyword>
<dbReference type="SUPFAM" id="SSF161098">
    <property type="entry name" value="MetI-like"/>
    <property type="match status" value="1"/>
</dbReference>
<dbReference type="CDD" id="cd06261">
    <property type="entry name" value="TM_PBP2"/>
    <property type="match status" value="1"/>
</dbReference>
<keyword evidence="5 7" id="KW-1133">Transmembrane helix</keyword>
<evidence type="ECO:0000256" key="6">
    <source>
        <dbReference type="ARBA" id="ARBA00023136"/>
    </source>
</evidence>
<organism evidence="9 10">
    <name type="scientific">Paenibacillus rigui</name>
    <dbReference type="NCBI Taxonomy" id="554312"/>
    <lineage>
        <taxon>Bacteria</taxon>
        <taxon>Bacillati</taxon>
        <taxon>Bacillota</taxon>
        <taxon>Bacilli</taxon>
        <taxon>Bacillales</taxon>
        <taxon>Paenibacillaceae</taxon>
        <taxon>Paenibacillus</taxon>
    </lineage>
</organism>
<sequence length="299" mass="33560">MSKRSLRYVNSYVFIIPSLVLTLVLGIYPILWAFRFMFYDYPGFGVPKFIGLDNFTRVLNDDQFWSSVYNTFLYAAGKIVITIPLSLILAVILNQAIKGRQLLRAIYFMPTIISASVMSVVFGIVFNSYNGILNQYLMKLGIISNPIEWLGPNYAMITVIIIAIWGAVGNYMLLFIAGLQNISDDLYEAASIDGANTVQKFWFITVPMLGPILQMIMMLVITVSLKGYENIMVLTEGGPFGKTEVMFLYVYKLFFPVSTTNANVQQIGYGSAVGFVTAIIVGIITLIYFGLSRRLNKTY</sequence>
<evidence type="ECO:0000256" key="4">
    <source>
        <dbReference type="ARBA" id="ARBA00022692"/>
    </source>
</evidence>
<evidence type="ECO:0000256" key="3">
    <source>
        <dbReference type="ARBA" id="ARBA00022475"/>
    </source>
</evidence>
<feature type="transmembrane region" description="Helical" evidence="7">
    <location>
        <begin position="267"/>
        <end position="291"/>
    </location>
</feature>
<proteinExistence type="inferred from homology"/>
<dbReference type="PANTHER" id="PTHR30193:SF37">
    <property type="entry name" value="INNER MEMBRANE ABC TRANSPORTER PERMEASE PROTEIN YCJO"/>
    <property type="match status" value="1"/>
</dbReference>
<evidence type="ECO:0000313" key="9">
    <source>
        <dbReference type="EMBL" id="OXM83322.1"/>
    </source>
</evidence>
<feature type="transmembrane region" description="Helical" evidence="7">
    <location>
        <begin position="154"/>
        <end position="180"/>
    </location>
</feature>
<dbReference type="RefSeq" id="WP_094017914.1">
    <property type="nucleotide sequence ID" value="NZ_NMQW01000049.1"/>
</dbReference>
<dbReference type="GO" id="GO:0055085">
    <property type="term" value="P:transmembrane transport"/>
    <property type="evidence" value="ECO:0007669"/>
    <property type="project" value="InterPro"/>
</dbReference>